<feature type="domain" description="Metallo-beta-lactamase" evidence="1">
    <location>
        <begin position="5"/>
        <end position="86"/>
    </location>
</feature>
<dbReference type="SUPFAM" id="SSF56281">
    <property type="entry name" value="Metallo-hydrolase/oxidoreductase"/>
    <property type="match status" value="1"/>
</dbReference>
<proteinExistence type="predicted"/>
<sequence length="120" mass="13567">HTNGATGYRIEYDDRSICYITDTEHFPDRLDEDIVDLIKETDIFIYDCTYTDEEYPDHADWGHSTWQEGVKLAAEADAKTFVVFHHNPDHNDDAMDSIAASVMAARPGSVVAREGMILCP</sequence>
<reference evidence="2" key="1">
    <citation type="submission" date="2018-05" db="EMBL/GenBank/DDBJ databases">
        <authorList>
            <person name="Lanie J.A."/>
            <person name="Ng W.-L."/>
            <person name="Kazmierczak K.M."/>
            <person name="Andrzejewski T.M."/>
            <person name="Davidsen T.M."/>
            <person name="Wayne K.J."/>
            <person name="Tettelin H."/>
            <person name="Glass J.I."/>
            <person name="Rusch D."/>
            <person name="Podicherti R."/>
            <person name="Tsui H.-C.T."/>
            <person name="Winkler M.E."/>
        </authorList>
    </citation>
    <scope>NUCLEOTIDE SEQUENCE</scope>
</reference>
<dbReference type="AlphaFoldDB" id="A0A383AUL6"/>
<name>A0A383AUL6_9ZZZZ</name>
<dbReference type="InterPro" id="IPR036866">
    <property type="entry name" value="RibonucZ/Hydroxyglut_hydro"/>
</dbReference>
<dbReference type="Pfam" id="PF12706">
    <property type="entry name" value="Lactamase_B_2"/>
    <property type="match status" value="1"/>
</dbReference>
<dbReference type="EMBL" id="UINC01194680">
    <property type="protein sequence ID" value="SVE10885.1"/>
    <property type="molecule type" value="Genomic_DNA"/>
</dbReference>
<dbReference type="Gene3D" id="3.60.15.10">
    <property type="entry name" value="Ribonuclease Z/Hydroxyacylglutathione hydrolase-like"/>
    <property type="match status" value="1"/>
</dbReference>
<gene>
    <name evidence="2" type="ORF">METZ01_LOCUS463739</name>
</gene>
<accession>A0A383AUL6</accession>
<evidence type="ECO:0000259" key="1">
    <source>
        <dbReference type="Pfam" id="PF12706"/>
    </source>
</evidence>
<protein>
    <recommendedName>
        <fullName evidence="1">Metallo-beta-lactamase domain-containing protein</fullName>
    </recommendedName>
</protein>
<feature type="non-terminal residue" evidence="2">
    <location>
        <position position="1"/>
    </location>
</feature>
<dbReference type="InterPro" id="IPR001279">
    <property type="entry name" value="Metallo-B-lactamas"/>
</dbReference>
<evidence type="ECO:0000313" key="2">
    <source>
        <dbReference type="EMBL" id="SVE10885.1"/>
    </source>
</evidence>
<organism evidence="2">
    <name type="scientific">marine metagenome</name>
    <dbReference type="NCBI Taxonomy" id="408172"/>
    <lineage>
        <taxon>unclassified sequences</taxon>
        <taxon>metagenomes</taxon>
        <taxon>ecological metagenomes</taxon>
    </lineage>
</organism>